<dbReference type="OrthoDB" id="771387at2"/>
<proteinExistence type="predicted"/>
<dbReference type="InterPro" id="IPR009057">
    <property type="entry name" value="Homeodomain-like_sf"/>
</dbReference>
<evidence type="ECO:0000313" key="1">
    <source>
        <dbReference type="EMBL" id="TFF29696.1"/>
    </source>
</evidence>
<organism evidence="1 2">
    <name type="scientific">Mucilaginibacter psychrotolerans</name>
    <dbReference type="NCBI Taxonomy" id="1524096"/>
    <lineage>
        <taxon>Bacteria</taxon>
        <taxon>Pseudomonadati</taxon>
        <taxon>Bacteroidota</taxon>
        <taxon>Sphingobacteriia</taxon>
        <taxon>Sphingobacteriales</taxon>
        <taxon>Sphingobacteriaceae</taxon>
        <taxon>Mucilaginibacter</taxon>
    </lineage>
</organism>
<reference evidence="1 2" key="1">
    <citation type="journal article" date="2017" name="Int. J. Syst. Evol. Microbiol.">
        <title>Mucilaginibacterpsychrotolerans sp. nov., isolated from peatlands.</title>
        <authorList>
            <person name="Deng Y."/>
            <person name="Shen L."/>
            <person name="Xu B."/>
            <person name="Liu Y."/>
            <person name="Gu Z."/>
            <person name="Liu H."/>
            <person name="Zhou Y."/>
        </authorList>
    </citation>
    <scope>NUCLEOTIDE SEQUENCE [LARGE SCALE GENOMIC DNA]</scope>
    <source>
        <strain evidence="1 2">NH7-4</strain>
    </source>
</reference>
<comment type="caution">
    <text evidence="1">The sequence shown here is derived from an EMBL/GenBank/DDBJ whole genome shotgun (WGS) entry which is preliminary data.</text>
</comment>
<dbReference type="AlphaFoldDB" id="A0A4Y8RY38"/>
<dbReference type="Pfam" id="PF01527">
    <property type="entry name" value="HTH_Tnp_1"/>
    <property type="match status" value="1"/>
</dbReference>
<dbReference type="InterPro" id="IPR002514">
    <property type="entry name" value="Transposase_8"/>
</dbReference>
<gene>
    <name evidence="1" type="ORF">E2R66_28185</name>
</gene>
<dbReference type="GO" id="GO:0006313">
    <property type="term" value="P:DNA transposition"/>
    <property type="evidence" value="ECO:0007669"/>
    <property type="project" value="InterPro"/>
</dbReference>
<accession>A0A4Y8RY38</accession>
<dbReference type="EMBL" id="SOZE01000093">
    <property type="protein sequence ID" value="TFF29696.1"/>
    <property type="molecule type" value="Genomic_DNA"/>
</dbReference>
<dbReference type="GO" id="GO:0003677">
    <property type="term" value="F:DNA binding"/>
    <property type="evidence" value="ECO:0007669"/>
    <property type="project" value="InterPro"/>
</dbReference>
<dbReference type="SUPFAM" id="SSF46689">
    <property type="entry name" value="Homeodomain-like"/>
    <property type="match status" value="1"/>
</dbReference>
<evidence type="ECO:0000313" key="2">
    <source>
        <dbReference type="Proteomes" id="UP000297540"/>
    </source>
</evidence>
<dbReference type="GO" id="GO:0004803">
    <property type="term" value="F:transposase activity"/>
    <property type="evidence" value="ECO:0007669"/>
    <property type="project" value="InterPro"/>
</dbReference>
<protein>
    <submittedName>
        <fullName evidence="1">Transposase</fullName>
    </submittedName>
</protein>
<dbReference type="Proteomes" id="UP000297540">
    <property type="component" value="Unassembled WGS sequence"/>
</dbReference>
<name>A0A4Y8RY38_9SPHI</name>
<keyword evidence="2" id="KW-1185">Reference proteome</keyword>
<sequence>MKEKMLEQFSFTEEFKEKLVHLVMYRNQSVKEVAKSYNLPNSYILVNWITLYKKQLEKGAVTVVGIDPKKKKDNTALKQHIMQLEKALEKANVLIYGLNAMIDYAEKELKVPVRKKRGSK</sequence>